<evidence type="ECO:0000313" key="1">
    <source>
        <dbReference type="EMBL" id="OBR68189.1"/>
    </source>
</evidence>
<keyword evidence="2" id="KW-1185">Reference proteome</keyword>
<comment type="caution">
    <text evidence="1">The sequence shown here is derived from an EMBL/GenBank/DDBJ whole genome shotgun (WGS) entry which is preliminary data.</text>
</comment>
<organism evidence="1 2">
    <name type="scientific">Paenibacillus oryzae</name>
    <dbReference type="NCBI Taxonomy" id="1844972"/>
    <lineage>
        <taxon>Bacteria</taxon>
        <taxon>Bacillati</taxon>
        <taxon>Bacillota</taxon>
        <taxon>Bacilli</taxon>
        <taxon>Bacillales</taxon>
        <taxon>Paenibacillaceae</taxon>
        <taxon>Paenibacillus</taxon>
    </lineage>
</organism>
<name>A0A1A5YRK4_9BACL</name>
<dbReference type="RefSeq" id="WP_068679524.1">
    <property type="nucleotide sequence ID" value="NZ_LYPA01000028.1"/>
</dbReference>
<accession>A0A1A5YRK4</accession>
<dbReference type="EMBL" id="LYPA01000028">
    <property type="protein sequence ID" value="OBR68189.1"/>
    <property type="molecule type" value="Genomic_DNA"/>
</dbReference>
<reference evidence="1 2" key="1">
    <citation type="submission" date="2016-05" db="EMBL/GenBank/DDBJ databases">
        <title>Paenibacillus oryzae. sp. nov., isolated from the rice root.</title>
        <authorList>
            <person name="Zhang J."/>
            <person name="Zhang X."/>
        </authorList>
    </citation>
    <scope>NUCLEOTIDE SEQUENCE [LARGE SCALE GENOMIC DNA]</scope>
    <source>
        <strain evidence="1 2">1DrF-4</strain>
    </source>
</reference>
<proteinExistence type="predicted"/>
<dbReference type="AlphaFoldDB" id="A0A1A5YRK4"/>
<sequence length="242" mass="27041">MLILTTGLVTWFVVSKGQENSRTVYIPFTYSQAKEIDPEGLTAAIMNAIGYPDAVPIVTVFDRFSVNVYSKPAEPEKDLGIGQVAFRFTLNVPGKNGDRQLAYEANNSIDNELAILYLGEIEYSGLPNEIRHPKSGYVLADLFSSIRDFPAKAYRELTQYGAEHADVYQISFNDRLRAAEELSYDTNGLVLLENIDGIPLLITNMQWGAVRDESLAVDDPKRYSSMGGQNGINLNYYFRQTS</sequence>
<evidence type="ECO:0000313" key="2">
    <source>
        <dbReference type="Proteomes" id="UP000092024"/>
    </source>
</evidence>
<protein>
    <submittedName>
        <fullName evidence="1">Uncharacterized protein</fullName>
    </submittedName>
</protein>
<dbReference type="Proteomes" id="UP000092024">
    <property type="component" value="Unassembled WGS sequence"/>
</dbReference>
<dbReference type="OrthoDB" id="9804799at2"/>
<gene>
    <name evidence="1" type="ORF">A7K91_10230</name>
</gene>